<gene>
    <name evidence="2" type="ORF">DFP72DRAFT_915621</name>
</gene>
<feature type="compositionally biased region" description="Basic and acidic residues" evidence="1">
    <location>
        <begin position="232"/>
        <end position="247"/>
    </location>
</feature>
<feature type="region of interest" description="Disordered" evidence="1">
    <location>
        <begin position="201"/>
        <end position="304"/>
    </location>
</feature>
<feature type="compositionally biased region" description="Polar residues" evidence="1">
    <location>
        <begin position="148"/>
        <end position="166"/>
    </location>
</feature>
<evidence type="ECO:0000256" key="1">
    <source>
        <dbReference type="SAM" id="MobiDB-lite"/>
    </source>
</evidence>
<dbReference type="Proteomes" id="UP000521943">
    <property type="component" value="Unassembled WGS sequence"/>
</dbReference>
<evidence type="ECO:0008006" key="4">
    <source>
        <dbReference type="Google" id="ProtNLM"/>
    </source>
</evidence>
<feature type="region of interest" description="Disordered" evidence="1">
    <location>
        <begin position="107"/>
        <end position="166"/>
    </location>
</feature>
<feature type="compositionally biased region" description="Polar residues" evidence="1">
    <location>
        <begin position="202"/>
        <end position="221"/>
    </location>
</feature>
<feature type="compositionally biased region" description="Polar residues" evidence="1">
    <location>
        <begin position="107"/>
        <end position="116"/>
    </location>
</feature>
<organism evidence="2 3">
    <name type="scientific">Ephemerocybe angulata</name>
    <dbReference type="NCBI Taxonomy" id="980116"/>
    <lineage>
        <taxon>Eukaryota</taxon>
        <taxon>Fungi</taxon>
        <taxon>Dikarya</taxon>
        <taxon>Basidiomycota</taxon>
        <taxon>Agaricomycotina</taxon>
        <taxon>Agaricomycetes</taxon>
        <taxon>Agaricomycetidae</taxon>
        <taxon>Agaricales</taxon>
        <taxon>Agaricineae</taxon>
        <taxon>Psathyrellaceae</taxon>
        <taxon>Ephemerocybe</taxon>
    </lineage>
</organism>
<proteinExistence type="predicted"/>
<comment type="caution">
    <text evidence="2">The sequence shown here is derived from an EMBL/GenBank/DDBJ whole genome shotgun (WGS) entry which is preliminary data.</text>
</comment>
<dbReference type="AlphaFoldDB" id="A0A8H6HKS7"/>
<protein>
    <recommendedName>
        <fullName evidence="4">BTB domain-containing protein</fullName>
    </recommendedName>
</protein>
<keyword evidence="3" id="KW-1185">Reference proteome</keyword>
<sequence length="629" mass="69909">MASNAPTYIVVQRKSGTQTNVPYTWTRYAGHGPPMGSKTFKLGDLYLDHSSQKTWIADAKGNWCTPKEGLDAHGKPLQRYPTNASNSGFLSRIVYFEGTWASMETWSRSRKLTTPTLAGVSSRDAMQERNVDNHPSSGVEQRGAPNHRVTSQPPIATLNPSPSPSCTELLAPSLRRYTREGGSGSSHVASCEPSCLPAESTLGVSSNSPDNELLQCSCQGPSTPPSRKRRRDMREGPVKENGKRDVNETSVEAYHGRAGASSMPPDKRAKRGQSRIADVTMDTDVEEDDSAHPSGTHRHPKHDRHWEEDGSVIVSLGDMMYRLYRGRLARESEWFSDGFKRVTSVKGKGKAAENDPFSLDYDEETRMEVVFVDLNRVGVCKKDWETLMDMVDDAVIYLGMSLSMDKLTAILRASHLLRFNRVQAGAKRVLRDAWSDDLDRLRKKRRVGNRDAAQALAIARTCGGLPGVVKRSMYQLLKDESLGQGQDSYKKGKEGETGHVGLATGDIVLLISARAKLQKRWMNETAQYPEALIPCPHDTTYDASAEIEGGCVAQDPLAAREAHRKLVIASGFQDEWLNDVMGGLEALQSLPWGEDGKFCMGCVEELGRIWQNVREQTWDDCERWFDITR</sequence>
<accession>A0A8H6HKS7</accession>
<evidence type="ECO:0000313" key="3">
    <source>
        <dbReference type="Proteomes" id="UP000521943"/>
    </source>
</evidence>
<name>A0A8H6HKS7_9AGAR</name>
<dbReference type="EMBL" id="JACGCI010000068">
    <property type="protein sequence ID" value="KAF6748845.1"/>
    <property type="molecule type" value="Genomic_DNA"/>
</dbReference>
<reference evidence="2 3" key="1">
    <citation type="submission" date="2020-07" db="EMBL/GenBank/DDBJ databases">
        <title>Comparative genomics of pyrophilous fungi reveals a link between fire events and developmental genes.</title>
        <authorList>
            <consortium name="DOE Joint Genome Institute"/>
            <person name="Steindorff A.S."/>
            <person name="Carver A."/>
            <person name="Calhoun S."/>
            <person name="Stillman K."/>
            <person name="Liu H."/>
            <person name="Lipzen A."/>
            <person name="Pangilinan J."/>
            <person name="Labutti K."/>
            <person name="Bruns T.D."/>
            <person name="Grigoriev I.V."/>
        </authorList>
    </citation>
    <scope>NUCLEOTIDE SEQUENCE [LARGE SCALE GENOMIC DNA]</scope>
    <source>
        <strain evidence="2 3">CBS 144469</strain>
    </source>
</reference>
<evidence type="ECO:0000313" key="2">
    <source>
        <dbReference type="EMBL" id="KAF6748845.1"/>
    </source>
</evidence>
<dbReference type="OrthoDB" id="2914912at2759"/>